<feature type="compositionally biased region" description="Basic and acidic residues" evidence="3">
    <location>
        <begin position="153"/>
        <end position="162"/>
    </location>
</feature>
<dbReference type="Pfam" id="PF05002">
    <property type="entry name" value="SGS"/>
    <property type="match status" value="1"/>
</dbReference>
<protein>
    <submittedName>
        <fullName evidence="6">Suppressor of G2 allele of SKP1</fullName>
    </submittedName>
</protein>
<feature type="repeat" description="TPR" evidence="2">
    <location>
        <begin position="38"/>
        <end position="71"/>
    </location>
</feature>
<evidence type="ECO:0000259" key="4">
    <source>
        <dbReference type="PROSITE" id="PS51048"/>
    </source>
</evidence>
<feature type="domain" description="SGS" evidence="4">
    <location>
        <begin position="291"/>
        <end position="382"/>
    </location>
</feature>
<accession>A0A8B6CGZ7</accession>
<dbReference type="FunFam" id="2.60.40.790:FF:000012">
    <property type="entry name" value="SGT1 homolog, MIS12 kinetochore complex assembly cochaperone"/>
    <property type="match status" value="1"/>
</dbReference>
<dbReference type="Pfam" id="PF12895">
    <property type="entry name" value="ANAPC3"/>
    <property type="match status" value="1"/>
</dbReference>
<dbReference type="GO" id="GO:0051087">
    <property type="term" value="F:protein-folding chaperone binding"/>
    <property type="evidence" value="ECO:0007669"/>
    <property type="project" value="InterPro"/>
</dbReference>
<name>A0A8B6CGZ7_MYTGA</name>
<evidence type="ECO:0000313" key="6">
    <source>
        <dbReference type="EMBL" id="VDI05172.1"/>
    </source>
</evidence>
<dbReference type="SMART" id="SM00028">
    <property type="entry name" value="TPR"/>
    <property type="match status" value="3"/>
</dbReference>
<organism evidence="6 7">
    <name type="scientific">Mytilus galloprovincialis</name>
    <name type="common">Mediterranean mussel</name>
    <dbReference type="NCBI Taxonomy" id="29158"/>
    <lineage>
        <taxon>Eukaryota</taxon>
        <taxon>Metazoa</taxon>
        <taxon>Spiralia</taxon>
        <taxon>Lophotrochozoa</taxon>
        <taxon>Mollusca</taxon>
        <taxon>Bivalvia</taxon>
        <taxon>Autobranchia</taxon>
        <taxon>Pteriomorphia</taxon>
        <taxon>Mytilida</taxon>
        <taxon>Mytiloidea</taxon>
        <taxon>Mytilidae</taxon>
        <taxon>Mytilinae</taxon>
        <taxon>Mytilus</taxon>
    </lineage>
</organism>
<evidence type="ECO:0000256" key="3">
    <source>
        <dbReference type="SAM" id="MobiDB-lite"/>
    </source>
</evidence>
<dbReference type="SUPFAM" id="SSF49764">
    <property type="entry name" value="HSP20-like chaperones"/>
    <property type="match status" value="1"/>
</dbReference>
<dbReference type="InterPro" id="IPR007699">
    <property type="entry name" value="SGS_dom"/>
</dbReference>
<dbReference type="InterPro" id="IPR007052">
    <property type="entry name" value="CS_dom"/>
</dbReference>
<proteinExistence type="inferred from homology"/>
<keyword evidence="7" id="KW-1185">Reference proteome</keyword>
<dbReference type="Pfam" id="PF04969">
    <property type="entry name" value="CS"/>
    <property type="match status" value="1"/>
</dbReference>
<evidence type="ECO:0000259" key="5">
    <source>
        <dbReference type="PROSITE" id="PS51203"/>
    </source>
</evidence>
<dbReference type="SUPFAM" id="SSF48452">
    <property type="entry name" value="TPR-like"/>
    <property type="match status" value="1"/>
</dbReference>
<evidence type="ECO:0000256" key="2">
    <source>
        <dbReference type="PROSITE-ProRule" id="PRU00339"/>
    </source>
</evidence>
<evidence type="ECO:0000313" key="7">
    <source>
        <dbReference type="Proteomes" id="UP000596742"/>
    </source>
</evidence>
<dbReference type="InterPro" id="IPR019734">
    <property type="entry name" value="TPR_rpt"/>
</dbReference>
<sequence>MATDNFAKGNEEFVNENYEKALELYTEALKTDDEDMRDDYYAARAQVLLKLERYSEALEDTNKSTEINPKNSKAYYRRGIALFHLERYEDALKVFTAGHVLNLNAPSRQSENSNFNTWIRKCEAEIDLSKQEKSNGAEARVGVSDSSPMETSSSKESEKKTESSSIPKPNPADAVLNAPVKAKHDWYQTQTHVVLTILIKNVPKDDCHVDVQERSLSCTVKLPSGNDYSLELDLAHNVIPDKTLTKVLSSKIEIKMKKQAEIQWKKLEGDGQEEDKIKQIPIQNPTDTTHKYPTSSHKTRNWDKLEQEVKEEEKTEKLEGDAALNKLFQQIYSDGTDETKKAMMKSFSESGGTVLSTNWGEIGEKKTEIKPPDGMEYKKWEC</sequence>
<gene>
    <name evidence="6" type="ORF">MGAL_10B030824</name>
</gene>
<comment type="similarity">
    <text evidence="1">Belongs to the SGT1 family.</text>
</comment>
<feature type="domain" description="CS" evidence="5">
    <location>
        <begin position="179"/>
        <end position="268"/>
    </location>
</feature>
<dbReference type="PROSITE" id="PS51048">
    <property type="entry name" value="SGS"/>
    <property type="match status" value="1"/>
</dbReference>
<dbReference type="Proteomes" id="UP000596742">
    <property type="component" value="Unassembled WGS sequence"/>
</dbReference>
<comment type="caution">
    <text evidence="6">The sequence shown here is derived from an EMBL/GenBank/DDBJ whole genome shotgun (WGS) entry which is preliminary data.</text>
</comment>
<evidence type="ECO:0000256" key="1">
    <source>
        <dbReference type="ARBA" id="ARBA00008509"/>
    </source>
</evidence>
<dbReference type="Gene3D" id="1.25.40.10">
    <property type="entry name" value="Tetratricopeptide repeat domain"/>
    <property type="match status" value="1"/>
</dbReference>
<dbReference type="Gene3D" id="2.60.40.790">
    <property type="match status" value="1"/>
</dbReference>
<dbReference type="GO" id="GO:0005737">
    <property type="term" value="C:cytoplasm"/>
    <property type="evidence" value="ECO:0007669"/>
    <property type="project" value="UniProtKB-ARBA"/>
</dbReference>
<dbReference type="AlphaFoldDB" id="A0A8B6CGZ7"/>
<dbReference type="InterPro" id="IPR008978">
    <property type="entry name" value="HSP20-like_chaperone"/>
</dbReference>
<dbReference type="PROSITE" id="PS50005">
    <property type="entry name" value="TPR"/>
    <property type="match status" value="1"/>
</dbReference>
<dbReference type="InterPro" id="IPR011990">
    <property type="entry name" value="TPR-like_helical_dom_sf"/>
</dbReference>
<dbReference type="PANTHER" id="PTHR45862">
    <property type="entry name" value="PROTEIN SGT1 HOMOLOG"/>
    <property type="match status" value="1"/>
</dbReference>
<feature type="region of interest" description="Disordered" evidence="3">
    <location>
        <begin position="130"/>
        <end position="173"/>
    </location>
</feature>
<dbReference type="InterPro" id="IPR044563">
    <property type="entry name" value="Sgt1-like"/>
</dbReference>
<dbReference type="EMBL" id="UYJE01001782">
    <property type="protein sequence ID" value="VDI05172.1"/>
    <property type="molecule type" value="Genomic_DNA"/>
</dbReference>
<dbReference type="OrthoDB" id="1898560at2759"/>
<dbReference type="PROSITE" id="PS51203">
    <property type="entry name" value="CS"/>
    <property type="match status" value="1"/>
</dbReference>
<reference evidence="6" key="1">
    <citation type="submission" date="2018-11" db="EMBL/GenBank/DDBJ databases">
        <authorList>
            <person name="Alioto T."/>
            <person name="Alioto T."/>
        </authorList>
    </citation>
    <scope>NUCLEOTIDE SEQUENCE</scope>
</reference>
<keyword evidence="2" id="KW-0802">TPR repeat</keyword>